<dbReference type="AlphaFoldDB" id="E7QXT7"/>
<dbReference type="InterPro" id="IPR055771">
    <property type="entry name" value="DUF7347"/>
</dbReference>
<name>E7QXT7_HALPU</name>
<dbReference type="STRING" id="797209.GCA_000376445_02263"/>
<dbReference type="EMBL" id="AEMG01000022">
    <property type="protein sequence ID" value="EFW90638.1"/>
    <property type="molecule type" value="Genomic_DNA"/>
</dbReference>
<keyword evidence="6" id="KW-1185">Reference proteome</keyword>
<dbReference type="eggNOG" id="arCOG03860">
    <property type="taxonomic scope" value="Archaea"/>
</dbReference>
<evidence type="ECO:0000313" key="3">
    <source>
        <dbReference type="EMBL" id="EFW90638.1"/>
    </source>
</evidence>
<evidence type="ECO:0000313" key="5">
    <source>
        <dbReference type="Proteomes" id="UP000003751"/>
    </source>
</evidence>
<gene>
    <name evidence="4" type="ORF">SAMN05444342_4133</name>
    <name evidence="3" type="ORF">ZOD2009_18130</name>
</gene>
<dbReference type="RefSeq" id="WP_007982219.1">
    <property type="nucleotide sequence ID" value="NZ_AEMG01000022.1"/>
</dbReference>
<dbReference type="PATRIC" id="fig|797209.4.peg.3549"/>
<dbReference type="Proteomes" id="UP000184203">
    <property type="component" value="Unassembled WGS sequence"/>
</dbReference>
<sequence length="290" mass="32359">MEDERPDPADALAAIGNERRVSILYELQQAFREGHSSLPYADLKRRVGLRDSGNFNYHLQRLVGQFVRKSSDGYALTYAGRKVASALTAGVFTEQADGTTLDAPGTCYECGDAALFARYEEERVHIACESCGEELLHNPFPPAPTTRRDDLLDAFEVWTRRWNALAAAGTCPECGSRMSGTLTDYRPELGTGNVPYRLRVSCSACWAMANLPVGCLVRDDPRVVGFHAERGVSLDERYLWDLDWALHRDYLTVLDDDPPRLRLRIPLDSEALRLTVDNEGTVVSTTVSER</sequence>
<dbReference type="Proteomes" id="UP000003751">
    <property type="component" value="Unassembled WGS sequence"/>
</dbReference>
<dbReference type="Pfam" id="PF24038">
    <property type="entry name" value="DUF7347"/>
    <property type="match status" value="1"/>
</dbReference>
<dbReference type="OrthoDB" id="8482at2157"/>
<feature type="domain" description="DUF7351" evidence="2">
    <location>
        <begin position="105"/>
        <end position="282"/>
    </location>
</feature>
<dbReference type="Pfam" id="PF24042">
    <property type="entry name" value="DUF7351"/>
    <property type="match status" value="1"/>
</dbReference>
<dbReference type="InterPro" id="IPR036388">
    <property type="entry name" value="WH-like_DNA-bd_sf"/>
</dbReference>
<accession>E7QXT7</accession>
<protein>
    <submittedName>
        <fullName evidence="3">Uncharacterized protein</fullName>
    </submittedName>
</protein>
<evidence type="ECO:0000313" key="4">
    <source>
        <dbReference type="EMBL" id="SHL56598.1"/>
    </source>
</evidence>
<dbReference type="InterPro" id="IPR055775">
    <property type="entry name" value="DUF7351"/>
</dbReference>
<evidence type="ECO:0000259" key="2">
    <source>
        <dbReference type="Pfam" id="PF24042"/>
    </source>
</evidence>
<proteinExistence type="predicted"/>
<feature type="domain" description="DUF7347" evidence="1">
    <location>
        <begin position="8"/>
        <end position="86"/>
    </location>
</feature>
<reference evidence="3 5" key="1">
    <citation type="journal article" date="2014" name="ISME J.">
        <title>Trehalose/2-sulfotrehalose biosynthesis and glycine-betaine uptake are widely spread mechanisms for osmoadaptation in the Halobacteriales.</title>
        <authorList>
            <person name="Youssef N.H."/>
            <person name="Savage-Ashlock K.N."/>
            <person name="McCully A.L."/>
            <person name="Luedtke B."/>
            <person name="Shaw E.I."/>
            <person name="Hoff W.D."/>
            <person name="Elshahed M.S."/>
        </authorList>
    </citation>
    <scope>NUCLEOTIDE SEQUENCE [LARGE SCALE GENOMIC DNA]</scope>
    <source>
        <strain evidence="3 5">DX253</strain>
    </source>
</reference>
<organism evidence="3 5">
    <name type="scientific">Haladaptatus paucihalophilus DX253</name>
    <dbReference type="NCBI Taxonomy" id="797209"/>
    <lineage>
        <taxon>Archaea</taxon>
        <taxon>Methanobacteriati</taxon>
        <taxon>Methanobacteriota</taxon>
        <taxon>Stenosarchaea group</taxon>
        <taxon>Halobacteria</taxon>
        <taxon>Halobacteriales</taxon>
        <taxon>Haladaptataceae</taxon>
        <taxon>Haladaptatus</taxon>
    </lineage>
</organism>
<reference evidence="6" key="3">
    <citation type="submission" date="2016-11" db="EMBL/GenBank/DDBJ databases">
        <authorList>
            <person name="Varghese N."/>
            <person name="Submissions S."/>
        </authorList>
    </citation>
    <scope>NUCLEOTIDE SEQUENCE [LARGE SCALE GENOMIC DNA]</scope>
    <source>
        <strain evidence="6">DX253</strain>
    </source>
</reference>
<dbReference type="EMBL" id="FRAN01000008">
    <property type="protein sequence ID" value="SHL56598.1"/>
    <property type="molecule type" value="Genomic_DNA"/>
</dbReference>
<dbReference type="Gene3D" id="1.10.10.10">
    <property type="entry name" value="Winged helix-like DNA-binding domain superfamily/Winged helix DNA-binding domain"/>
    <property type="match status" value="1"/>
</dbReference>
<evidence type="ECO:0000313" key="6">
    <source>
        <dbReference type="Proteomes" id="UP000184203"/>
    </source>
</evidence>
<evidence type="ECO:0000259" key="1">
    <source>
        <dbReference type="Pfam" id="PF24038"/>
    </source>
</evidence>
<reference evidence="4" key="2">
    <citation type="submission" date="2016-11" db="EMBL/GenBank/DDBJ databases">
        <authorList>
            <person name="Jaros S."/>
            <person name="Januszkiewicz K."/>
            <person name="Wedrychowicz H."/>
        </authorList>
    </citation>
    <scope>NUCLEOTIDE SEQUENCE [LARGE SCALE GENOMIC DNA]</scope>
    <source>
        <strain evidence="4">DX253</strain>
    </source>
</reference>